<dbReference type="NCBIfam" id="TIGR00595">
    <property type="entry name" value="priA"/>
    <property type="match status" value="1"/>
</dbReference>
<feature type="binding site" evidence="12">
    <location>
        <position position="485"/>
    </location>
    <ligand>
        <name>Zn(2+)</name>
        <dbReference type="ChEBI" id="CHEBI:29105"/>
        <label>1</label>
    </ligand>
</feature>
<dbReference type="Pfam" id="PF00270">
    <property type="entry name" value="DEAD"/>
    <property type="match status" value="1"/>
</dbReference>
<feature type="binding site" evidence="12">
    <location>
        <position position="512"/>
    </location>
    <ligand>
        <name>Zn(2+)</name>
        <dbReference type="ChEBI" id="CHEBI:29105"/>
        <label>2</label>
    </ligand>
</feature>
<evidence type="ECO:0000259" key="14">
    <source>
        <dbReference type="PROSITE" id="PS51194"/>
    </source>
</evidence>
<dbReference type="InterPro" id="IPR041222">
    <property type="entry name" value="PriA_3primeBD"/>
</dbReference>
<feature type="binding site" evidence="12">
    <location>
        <position position="488"/>
    </location>
    <ligand>
        <name>Zn(2+)</name>
        <dbReference type="ChEBI" id="CHEBI:29105"/>
        <label>1</label>
    </ligand>
</feature>
<name>A0A857DFR3_9FIRM</name>
<dbReference type="PANTHER" id="PTHR30580:SF0">
    <property type="entry name" value="PRIMOSOMAL PROTEIN N"/>
    <property type="match status" value="1"/>
</dbReference>
<feature type="binding site" evidence="12">
    <location>
        <position position="525"/>
    </location>
    <ligand>
        <name>Zn(2+)</name>
        <dbReference type="ChEBI" id="CHEBI:29105"/>
        <label>1</label>
    </ligand>
</feature>
<dbReference type="SUPFAM" id="SSF52540">
    <property type="entry name" value="P-loop containing nucleoside triphosphate hydrolases"/>
    <property type="match status" value="1"/>
</dbReference>
<evidence type="ECO:0000256" key="10">
    <source>
        <dbReference type="ARBA" id="ARBA00023235"/>
    </source>
</evidence>
<sequence>MSGYAEVLIDVANRRLDQSFHYYIPDNLVIHAGMMVVVPLKHRKVRGLVVSISSDPPELDGKPRFRSIEAVLEENCLIPPELIELACWLSETTICPKAQALHSVWPFLKGKGETWMTSMASMDDEDVKVLELLDPDTFQVLKTLNRSRRGGLPENVLLKRSGAKKELLEDMLKQGWIKKEIRFSGKAGSSDVNERKKNNIENKIDINTDIDRDKDTDKDIDVDMRNNIEQITAGSVRHVTGTLSPAQEKVFQDILAFRNKNDGGTVLIHGITGSGKTAVYKELVAKVLAEGGDVILLVPEISLTSQISRIFLEQFGDIVGIIHSGISSGDKLAIWEQILQRNKRVIIGARSAVFVPLSNLKLIILDEEHDNAYKQDENPKYHARDVARKRMEDRGGLVLLGSATPSLEAYAAAQRDKIGLVSLEERFNQRALPAVDIVDMKQELASGNKTMFSMVLRNKLQERIDNGEQSILFLNRRGYSTFVFCRECGYVARCPHCDVSLTYHSHNQQLCCHYCNYQQDVFHRCPECNSRFIRFFGQGTQKVEEEVSALFPGVEVLRLDTDTTSGSREYNRILERFRSGEVPILVGTQMLAKGLDFPNVTLVGVISADQLFNMPDFRSRERAFQLLTQVAGRAGRGAKGGEVVIQTYSPEERSIQRAAKQDYAAFFWEEITYRKQQSYPPFAHIIRIMIFHEKEDRVIKAAQDLANSIRLVLADLNQEYVILGPAPAVLTRLKNEFRWQVSVKGKNPAVLRRIVHQGVRAFYLGTASSGINISIEVNPLS</sequence>
<feature type="binding site" evidence="12">
    <location>
        <position position="515"/>
    </location>
    <ligand>
        <name>Zn(2+)</name>
        <dbReference type="ChEBI" id="CHEBI:29105"/>
        <label>2</label>
    </ligand>
</feature>
<evidence type="ECO:0000256" key="2">
    <source>
        <dbReference type="ARBA" id="ARBA00022705"/>
    </source>
</evidence>
<dbReference type="Proteomes" id="UP000430508">
    <property type="component" value="Chromosome"/>
</dbReference>
<keyword evidence="8 12" id="KW-0067">ATP-binding</keyword>
<dbReference type="NCBIfam" id="NF004066">
    <property type="entry name" value="PRK05580.1-3"/>
    <property type="match status" value="1"/>
</dbReference>
<reference evidence="15 16" key="1">
    <citation type="submission" date="2019-12" db="EMBL/GenBank/DDBJ databases">
        <title>Sequence classification of anaerobic respiratory reductive dehalogenases: First we see many, then we see few.</title>
        <authorList>
            <person name="Molenda O."/>
            <person name="Puentes Jacome L.A."/>
            <person name="Cao X."/>
            <person name="Nesbo C.L."/>
            <person name="Tang S."/>
            <person name="Morson N."/>
            <person name="Patron J."/>
            <person name="Lomheim L."/>
            <person name="Wishart D.S."/>
            <person name="Edwards E.A."/>
        </authorList>
    </citation>
    <scope>NUCLEOTIDE SEQUENCE [LARGE SCALE GENOMIC DNA]</scope>
    <source>
        <strain evidence="15 16">12DCA</strain>
    </source>
</reference>
<dbReference type="GO" id="GO:0008270">
    <property type="term" value="F:zinc ion binding"/>
    <property type="evidence" value="ECO:0007669"/>
    <property type="project" value="UniProtKB-UniRule"/>
</dbReference>
<feature type="binding site" evidence="12">
    <location>
        <position position="528"/>
    </location>
    <ligand>
        <name>Zn(2+)</name>
        <dbReference type="ChEBI" id="CHEBI:29105"/>
        <label>1</label>
    </ligand>
</feature>
<comment type="subunit">
    <text evidence="12">Component of the replication restart primosome.</text>
</comment>
<dbReference type="AlphaFoldDB" id="A0A857DFR3"/>
<dbReference type="GO" id="GO:0006310">
    <property type="term" value="P:DNA recombination"/>
    <property type="evidence" value="ECO:0007669"/>
    <property type="project" value="InterPro"/>
</dbReference>
<dbReference type="Pfam" id="PF18074">
    <property type="entry name" value="PriA_C"/>
    <property type="match status" value="1"/>
</dbReference>
<dbReference type="CDD" id="cd18804">
    <property type="entry name" value="SF2_C_priA"/>
    <property type="match status" value="1"/>
</dbReference>
<protein>
    <recommendedName>
        <fullName evidence="12">Replication restart protein PriA</fullName>
    </recommendedName>
    <alternativeName>
        <fullName evidence="12">ATP-dependent DNA helicase PriA</fullName>
        <ecNumber evidence="12">5.6.2.4</ecNumber>
    </alternativeName>
    <alternativeName>
        <fullName evidence="12">DNA 3'-5' helicase PriA</fullName>
    </alternativeName>
</protein>
<dbReference type="EMBL" id="CP046996">
    <property type="protein sequence ID" value="QHA00124.1"/>
    <property type="molecule type" value="Genomic_DNA"/>
</dbReference>
<dbReference type="RefSeq" id="WP_158208689.1">
    <property type="nucleotide sequence ID" value="NZ_CP046996.1"/>
</dbReference>
<evidence type="ECO:0000256" key="5">
    <source>
        <dbReference type="ARBA" id="ARBA00022801"/>
    </source>
</evidence>
<keyword evidence="2 12" id="KW-0235">DNA replication</keyword>
<proteinExistence type="inferred from homology"/>
<keyword evidence="3 12" id="KW-0479">Metal-binding</keyword>
<dbReference type="SMART" id="SM00487">
    <property type="entry name" value="DEXDc"/>
    <property type="match status" value="1"/>
</dbReference>
<evidence type="ECO:0000256" key="1">
    <source>
        <dbReference type="ARBA" id="ARBA00022515"/>
    </source>
</evidence>
<dbReference type="PROSITE" id="PS51194">
    <property type="entry name" value="HELICASE_CTER"/>
    <property type="match status" value="1"/>
</dbReference>
<dbReference type="PROSITE" id="PS51192">
    <property type="entry name" value="HELICASE_ATP_BIND_1"/>
    <property type="match status" value="1"/>
</dbReference>
<comment type="similarity">
    <text evidence="12">Belongs to the helicase family. PriA subfamily.</text>
</comment>
<evidence type="ECO:0000259" key="13">
    <source>
        <dbReference type="PROSITE" id="PS51192"/>
    </source>
</evidence>
<dbReference type="GO" id="GO:1990077">
    <property type="term" value="C:primosome complex"/>
    <property type="evidence" value="ECO:0007669"/>
    <property type="project" value="UniProtKB-UniRule"/>
</dbReference>
<keyword evidence="9 12" id="KW-0238">DNA-binding</keyword>
<keyword evidence="1 12" id="KW-0639">Primosome</keyword>
<dbReference type="InterPro" id="IPR001650">
    <property type="entry name" value="Helicase_C-like"/>
</dbReference>
<evidence type="ECO:0000256" key="6">
    <source>
        <dbReference type="ARBA" id="ARBA00022806"/>
    </source>
</evidence>
<comment type="catalytic activity">
    <reaction evidence="11 12">
        <text>ATP + H2O = ADP + phosphate + H(+)</text>
        <dbReference type="Rhea" id="RHEA:13065"/>
        <dbReference type="ChEBI" id="CHEBI:15377"/>
        <dbReference type="ChEBI" id="CHEBI:15378"/>
        <dbReference type="ChEBI" id="CHEBI:30616"/>
        <dbReference type="ChEBI" id="CHEBI:43474"/>
        <dbReference type="ChEBI" id="CHEBI:456216"/>
        <dbReference type="EC" id="5.6.2.4"/>
    </reaction>
</comment>
<dbReference type="GO" id="GO:0006302">
    <property type="term" value="P:double-strand break repair"/>
    <property type="evidence" value="ECO:0007669"/>
    <property type="project" value="InterPro"/>
</dbReference>
<feature type="domain" description="Helicase C-terminal" evidence="14">
    <location>
        <begin position="520"/>
        <end position="679"/>
    </location>
</feature>
<dbReference type="InterPro" id="IPR042115">
    <property type="entry name" value="PriA_3primeBD_sf"/>
</dbReference>
<evidence type="ECO:0000256" key="8">
    <source>
        <dbReference type="ARBA" id="ARBA00022840"/>
    </source>
</evidence>
<dbReference type="GO" id="GO:0003677">
    <property type="term" value="F:DNA binding"/>
    <property type="evidence" value="ECO:0007669"/>
    <property type="project" value="UniProtKB-UniRule"/>
</dbReference>
<dbReference type="InterPro" id="IPR014001">
    <property type="entry name" value="Helicase_ATP-bd"/>
</dbReference>
<keyword evidence="10 12" id="KW-0413">Isomerase</keyword>
<dbReference type="GO" id="GO:0043138">
    <property type="term" value="F:3'-5' DNA helicase activity"/>
    <property type="evidence" value="ECO:0007669"/>
    <property type="project" value="UniProtKB-EC"/>
</dbReference>
<dbReference type="InterPro" id="IPR027417">
    <property type="entry name" value="P-loop_NTPase"/>
</dbReference>
<evidence type="ECO:0000313" key="16">
    <source>
        <dbReference type="Proteomes" id="UP000430508"/>
    </source>
</evidence>
<comment type="catalytic activity">
    <reaction evidence="12">
        <text>Couples ATP hydrolysis with the unwinding of duplex DNA by translocating in the 3'-5' direction.</text>
        <dbReference type="EC" id="5.6.2.4"/>
    </reaction>
</comment>
<dbReference type="GO" id="GO:0006269">
    <property type="term" value="P:DNA replication, synthesis of primer"/>
    <property type="evidence" value="ECO:0007669"/>
    <property type="project" value="UniProtKB-KW"/>
</dbReference>
<dbReference type="Gene3D" id="3.40.1440.60">
    <property type="entry name" value="PriA, 3(prime) DNA-binding domain"/>
    <property type="match status" value="1"/>
</dbReference>
<evidence type="ECO:0000256" key="11">
    <source>
        <dbReference type="ARBA" id="ARBA00048988"/>
    </source>
</evidence>
<gene>
    <name evidence="12 15" type="primary">priA</name>
    <name evidence="15" type="ORF">GQ588_05410</name>
</gene>
<dbReference type="GO" id="GO:0005524">
    <property type="term" value="F:ATP binding"/>
    <property type="evidence" value="ECO:0007669"/>
    <property type="project" value="UniProtKB-UniRule"/>
</dbReference>
<dbReference type="FunFam" id="3.40.50.300:FF:000489">
    <property type="entry name" value="Primosome assembly protein PriA"/>
    <property type="match status" value="1"/>
</dbReference>
<dbReference type="Gene3D" id="3.40.50.300">
    <property type="entry name" value="P-loop containing nucleotide triphosphate hydrolases"/>
    <property type="match status" value="2"/>
</dbReference>
<feature type="binding site" evidence="12">
    <location>
        <position position="494"/>
    </location>
    <ligand>
        <name>Zn(2+)</name>
        <dbReference type="ChEBI" id="CHEBI:29105"/>
        <label>2</label>
    </ligand>
</feature>
<dbReference type="Pfam" id="PF00271">
    <property type="entry name" value="Helicase_C"/>
    <property type="match status" value="1"/>
</dbReference>
<feature type="binding site" evidence="12">
    <location>
        <position position="497"/>
    </location>
    <ligand>
        <name>Zn(2+)</name>
        <dbReference type="ChEBI" id="CHEBI:29105"/>
        <label>2</label>
    </ligand>
</feature>
<keyword evidence="5 12" id="KW-0378">Hydrolase</keyword>
<organism evidence="15 16">
    <name type="scientific">Dehalobacter restrictus</name>
    <dbReference type="NCBI Taxonomy" id="55583"/>
    <lineage>
        <taxon>Bacteria</taxon>
        <taxon>Bacillati</taxon>
        <taxon>Bacillota</taxon>
        <taxon>Clostridia</taxon>
        <taxon>Eubacteriales</taxon>
        <taxon>Desulfitobacteriaceae</taxon>
        <taxon>Dehalobacter</taxon>
    </lineage>
</organism>
<dbReference type="InterPro" id="IPR040498">
    <property type="entry name" value="PriA_CRR"/>
</dbReference>
<dbReference type="HAMAP" id="MF_00983">
    <property type="entry name" value="PriA"/>
    <property type="match status" value="1"/>
</dbReference>
<feature type="domain" description="Helicase ATP-binding" evidence="13">
    <location>
        <begin position="257"/>
        <end position="423"/>
    </location>
</feature>
<dbReference type="SMART" id="SM00490">
    <property type="entry name" value="HELICc"/>
    <property type="match status" value="1"/>
</dbReference>
<dbReference type="GO" id="GO:0006270">
    <property type="term" value="P:DNA replication initiation"/>
    <property type="evidence" value="ECO:0007669"/>
    <property type="project" value="TreeGrafter"/>
</dbReference>
<dbReference type="InterPro" id="IPR005259">
    <property type="entry name" value="PriA"/>
</dbReference>
<comment type="function">
    <text evidence="12">Initiates the restart of stalled replication forks, which reloads the replicative helicase on sites other than the origin of replication. Recognizes and binds to abandoned replication forks and remodels them to uncover a helicase loading site. Promotes assembly of the primosome at these replication forks.</text>
</comment>
<dbReference type="GO" id="GO:0016787">
    <property type="term" value="F:hydrolase activity"/>
    <property type="evidence" value="ECO:0007669"/>
    <property type="project" value="UniProtKB-KW"/>
</dbReference>
<keyword evidence="6 12" id="KW-0347">Helicase</keyword>
<evidence type="ECO:0000256" key="7">
    <source>
        <dbReference type="ARBA" id="ARBA00022833"/>
    </source>
</evidence>
<keyword evidence="4 12" id="KW-0547">Nucleotide-binding</keyword>
<dbReference type="EC" id="5.6.2.4" evidence="12"/>
<evidence type="ECO:0000313" key="15">
    <source>
        <dbReference type="EMBL" id="QHA00124.1"/>
    </source>
</evidence>
<evidence type="ECO:0000256" key="3">
    <source>
        <dbReference type="ARBA" id="ARBA00022723"/>
    </source>
</evidence>
<dbReference type="InterPro" id="IPR041236">
    <property type="entry name" value="PriA_C"/>
</dbReference>
<evidence type="ECO:0000256" key="12">
    <source>
        <dbReference type="HAMAP-Rule" id="MF_00983"/>
    </source>
</evidence>
<dbReference type="InterPro" id="IPR011545">
    <property type="entry name" value="DEAD/DEAH_box_helicase_dom"/>
</dbReference>
<accession>A0A857DFR3</accession>
<dbReference type="Pfam" id="PF17764">
    <property type="entry name" value="PriA_3primeBD"/>
    <property type="match status" value="1"/>
</dbReference>
<dbReference type="Pfam" id="PF18319">
    <property type="entry name" value="Zn_ribbon_PriA"/>
    <property type="match status" value="1"/>
</dbReference>
<evidence type="ECO:0000256" key="9">
    <source>
        <dbReference type="ARBA" id="ARBA00023125"/>
    </source>
</evidence>
<evidence type="ECO:0000256" key="4">
    <source>
        <dbReference type="ARBA" id="ARBA00022741"/>
    </source>
</evidence>
<dbReference type="PANTHER" id="PTHR30580">
    <property type="entry name" value="PRIMOSOMAL PROTEIN N"/>
    <property type="match status" value="1"/>
</dbReference>
<dbReference type="CDD" id="cd17929">
    <property type="entry name" value="DEXHc_priA"/>
    <property type="match status" value="1"/>
</dbReference>
<keyword evidence="7 12" id="KW-0862">Zinc</keyword>
<comment type="cofactor">
    <cofactor evidence="12">
        <name>Zn(2+)</name>
        <dbReference type="ChEBI" id="CHEBI:29105"/>
    </cofactor>
    <text evidence="12">Binds 2 zinc ions per subunit.</text>
</comment>